<evidence type="ECO:0000313" key="3">
    <source>
        <dbReference type="Proteomes" id="UP000297245"/>
    </source>
</evidence>
<accession>A0A4S8LJD6</accession>
<keyword evidence="3" id="KW-1185">Reference proteome</keyword>
<reference evidence="2 3" key="1">
    <citation type="journal article" date="2019" name="Nat. Ecol. Evol.">
        <title>Megaphylogeny resolves global patterns of mushroom evolution.</title>
        <authorList>
            <person name="Varga T."/>
            <person name="Krizsan K."/>
            <person name="Foldi C."/>
            <person name="Dima B."/>
            <person name="Sanchez-Garcia M."/>
            <person name="Sanchez-Ramirez S."/>
            <person name="Szollosi G.J."/>
            <person name="Szarkandi J.G."/>
            <person name="Papp V."/>
            <person name="Albert L."/>
            <person name="Andreopoulos W."/>
            <person name="Angelini C."/>
            <person name="Antonin V."/>
            <person name="Barry K.W."/>
            <person name="Bougher N.L."/>
            <person name="Buchanan P."/>
            <person name="Buyck B."/>
            <person name="Bense V."/>
            <person name="Catcheside P."/>
            <person name="Chovatia M."/>
            <person name="Cooper J."/>
            <person name="Damon W."/>
            <person name="Desjardin D."/>
            <person name="Finy P."/>
            <person name="Geml J."/>
            <person name="Haridas S."/>
            <person name="Hughes K."/>
            <person name="Justo A."/>
            <person name="Karasinski D."/>
            <person name="Kautmanova I."/>
            <person name="Kiss B."/>
            <person name="Kocsube S."/>
            <person name="Kotiranta H."/>
            <person name="LaButti K.M."/>
            <person name="Lechner B.E."/>
            <person name="Liimatainen K."/>
            <person name="Lipzen A."/>
            <person name="Lukacs Z."/>
            <person name="Mihaltcheva S."/>
            <person name="Morgado L.N."/>
            <person name="Niskanen T."/>
            <person name="Noordeloos M.E."/>
            <person name="Ohm R.A."/>
            <person name="Ortiz-Santana B."/>
            <person name="Ovrebo C."/>
            <person name="Racz N."/>
            <person name="Riley R."/>
            <person name="Savchenko A."/>
            <person name="Shiryaev A."/>
            <person name="Soop K."/>
            <person name="Spirin V."/>
            <person name="Szebenyi C."/>
            <person name="Tomsovsky M."/>
            <person name="Tulloss R.E."/>
            <person name="Uehling J."/>
            <person name="Grigoriev I.V."/>
            <person name="Vagvolgyi C."/>
            <person name="Papp T."/>
            <person name="Martin F.M."/>
            <person name="Miettinen O."/>
            <person name="Hibbett D.S."/>
            <person name="Nagy L.G."/>
        </authorList>
    </citation>
    <scope>NUCLEOTIDE SEQUENCE [LARGE SCALE GENOMIC DNA]</scope>
    <source>
        <strain evidence="2 3">CBS 962.96</strain>
    </source>
</reference>
<protein>
    <submittedName>
        <fullName evidence="2">Uncharacterized protein</fullName>
    </submittedName>
</protein>
<organism evidence="2 3">
    <name type="scientific">Dendrothele bispora (strain CBS 962.96)</name>
    <dbReference type="NCBI Taxonomy" id="1314807"/>
    <lineage>
        <taxon>Eukaryota</taxon>
        <taxon>Fungi</taxon>
        <taxon>Dikarya</taxon>
        <taxon>Basidiomycota</taxon>
        <taxon>Agaricomycotina</taxon>
        <taxon>Agaricomycetes</taxon>
        <taxon>Agaricomycetidae</taxon>
        <taxon>Agaricales</taxon>
        <taxon>Agaricales incertae sedis</taxon>
        <taxon>Dendrothele</taxon>
    </lineage>
</organism>
<evidence type="ECO:0000256" key="1">
    <source>
        <dbReference type="SAM" id="MobiDB-lite"/>
    </source>
</evidence>
<gene>
    <name evidence="2" type="ORF">K435DRAFT_781706</name>
</gene>
<name>A0A4S8LJD6_DENBC</name>
<sequence>MMDSVVNRINGMLFSLPTFAQHRTVRASFFPLFPINAHPTPTCNHSNTTRRSPNWIQPL</sequence>
<dbReference type="Proteomes" id="UP000297245">
    <property type="component" value="Unassembled WGS sequence"/>
</dbReference>
<evidence type="ECO:0000313" key="2">
    <source>
        <dbReference type="EMBL" id="THU89257.1"/>
    </source>
</evidence>
<feature type="region of interest" description="Disordered" evidence="1">
    <location>
        <begin position="40"/>
        <end position="59"/>
    </location>
</feature>
<proteinExistence type="predicted"/>
<dbReference type="EMBL" id="ML179375">
    <property type="protein sequence ID" value="THU89257.1"/>
    <property type="molecule type" value="Genomic_DNA"/>
</dbReference>
<dbReference type="AlphaFoldDB" id="A0A4S8LJD6"/>